<evidence type="ECO:0000313" key="1">
    <source>
        <dbReference type="EMBL" id="CAD7225915.1"/>
    </source>
</evidence>
<dbReference type="AlphaFoldDB" id="A0A7R8ZLF7"/>
<gene>
    <name evidence="1" type="ORF">CTOB1V02_LOCUS3843</name>
</gene>
<reference evidence="1" key="1">
    <citation type="submission" date="2020-11" db="EMBL/GenBank/DDBJ databases">
        <authorList>
            <person name="Tran Van P."/>
        </authorList>
    </citation>
    <scope>NUCLEOTIDE SEQUENCE</scope>
</reference>
<sequence>MRCGAIAWASSGQRAWFIAIAEYSEFWGGYSMRTEIDMEEDGFLLFLEAQFDRDHRGFGHTAENPAFRKEHHSEFQQTIYAPKHHQATTGNNSDSNYSSIYRYAA</sequence>
<dbReference type="EMBL" id="OB660689">
    <property type="protein sequence ID" value="CAD7225915.1"/>
    <property type="molecule type" value="Genomic_DNA"/>
</dbReference>
<protein>
    <submittedName>
        <fullName evidence="1">Uncharacterized protein</fullName>
    </submittedName>
</protein>
<name>A0A7R8ZLF7_9CRUS</name>
<proteinExistence type="predicted"/>
<accession>A0A7R8ZLF7</accession>
<organism evidence="1">
    <name type="scientific">Cyprideis torosa</name>
    <dbReference type="NCBI Taxonomy" id="163714"/>
    <lineage>
        <taxon>Eukaryota</taxon>
        <taxon>Metazoa</taxon>
        <taxon>Ecdysozoa</taxon>
        <taxon>Arthropoda</taxon>
        <taxon>Crustacea</taxon>
        <taxon>Oligostraca</taxon>
        <taxon>Ostracoda</taxon>
        <taxon>Podocopa</taxon>
        <taxon>Podocopida</taxon>
        <taxon>Cytherocopina</taxon>
        <taxon>Cytheroidea</taxon>
        <taxon>Cytherideidae</taxon>
        <taxon>Cyprideis</taxon>
    </lineage>
</organism>